<feature type="chain" id="PRO_5046827288" description="Secreted protein" evidence="2">
    <location>
        <begin position="25"/>
        <end position="98"/>
    </location>
</feature>
<dbReference type="EMBL" id="JAZHBO010000001">
    <property type="protein sequence ID" value="MEF2154894.1"/>
    <property type="molecule type" value="Genomic_DNA"/>
</dbReference>
<proteinExistence type="predicted"/>
<organism evidence="3 4">
    <name type="scientific">Aquilutibacter rugosus</name>
    <dbReference type="NCBI Taxonomy" id="3115820"/>
    <lineage>
        <taxon>Bacteria</taxon>
        <taxon>Pseudomonadati</taxon>
        <taxon>Pseudomonadota</taxon>
        <taxon>Gammaproteobacteria</taxon>
        <taxon>Lysobacterales</taxon>
        <taxon>Lysobacteraceae</taxon>
        <taxon>Aquilutibacter</taxon>
    </lineage>
</organism>
<dbReference type="Proteomes" id="UP001356170">
    <property type="component" value="Unassembled WGS sequence"/>
</dbReference>
<comment type="caution">
    <text evidence="3">The sequence shown here is derived from an EMBL/GenBank/DDBJ whole genome shotgun (WGS) entry which is preliminary data.</text>
</comment>
<feature type="region of interest" description="Disordered" evidence="1">
    <location>
        <begin position="48"/>
        <end position="98"/>
    </location>
</feature>
<protein>
    <recommendedName>
        <fullName evidence="5">Secreted protein</fullName>
    </recommendedName>
</protein>
<evidence type="ECO:0000313" key="4">
    <source>
        <dbReference type="Proteomes" id="UP001356170"/>
    </source>
</evidence>
<keyword evidence="2" id="KW-0732">Signal</keyword>
<dbReference type="RefSeq" id="WP_331689756.1">
    <property type="nucleotide sequence ID" value="NZ_JAZHBN010000005.1"/>
</dbReference>
<keyword evidence="4" id="KW-1185">Reference proteome</keyword>
<evidence type="ECO:0000256" key="2">
    <source>
        <dbReference type="SAM" id="SignalP"/>
    </source>
</evidence>
<evidence type="ECO:0008006" key="5">
    <source>
        <dbReference type="Google" id="ProtNLM"/>
    </source>
</evidence>
<accession>A0ABU7UZ56</accession>
<sequence>MRQRQIVPYAIAVISLLIAGHAMAATNSTTLQTSYARASAYRATTVATDDTRSDEDCSGRDCTTSKPTGVPKQGSRRGGTRDDIIRPRWHSTLPGMLR</sequence>
<gene>
    <name evidence="3" type="ORF">V3390_01385</name>
</gene>
<name>A0ABU7UZ56_9GAMM</name>
<evidence type="ECO:0000256" key="1">
    <source>
        <dbReference type="SAM" id="MobiDB-lite"/>
    </source>
</evidence>
<feature type="signal peptide" evidence="2">
    <location>
        <begin position="1"/>
        <end position="24"/>
    </location>
</feature>
<feature type="compositionally biased region" description="Basic and acidic residues" evidence="1">
    <location>
        <begin position="49"/>
        <end position="59"/>
    </location>
</feature>
<reference evidence="3 4" key="1">
    <citation type="submission" date="2024-01" db="EMBL/GenBank/DDBJ databases">
        <title>Novel species of the genus Luteimonas isolated from rivers.</title>
        <authorList>
            <person name="Lu H."/>
        </authorList>
    </citation>
    <scope>NUCLEOTIDE SEQUENCE [LARGE SCALE GENOMIC DNA]</scope>
    <source>
        <strain evidence="3 4">FXH3W</strain>
    </source>
</reference>
<evidence type="ECO:0000313" key="3">
    <source>
        <dbReference type="EMBL" id="MEF2154894.1"/>
    </source>
</evidence>